<dbReference type="RefSeq" id="WP_271418628.1">
    <property type="nucleotide sequence ID" value="NZ_CP115668.1"/>
</dbReference>
<dbReference type="InterPro" id="IPR053737">
    <property type="entry name" value="Type_II_TA_Toxin"/>
</dbReference>
<dbReference type="InterPro" id="IPR006440">
    <property type="entry name" value="Doc"/>
</dbReference>
<keyword evidence="3" id="KW-1185">Reference proteome</keyword>
<gene>
    <name evidence="2" type="ORF">O6R08_02680</name>
</gene>
<evidence type="ECO:0000259" key="1">
    <source>
        <dbReference type="PROSITE" id="PS51459"/>
    </source>
</evidence>
<dbReference type="PANTHER" id="PTHR39426">
    <property type="entry name" value="HOMOLOGY TO DEATH-ON-CURING PROTEIN OF PHAGE P1"/>
    <property type="match status" value="1"/>
</dbReference>
<dbReference type="Pfam" id="PF02661">
    <property type="entry name" value="Fic"/>
    <property type="match status" value="1"/>
</dbReference>
<reference evidence="2 3" key="1">
    <citation type="submission" date="2023-06" db="EMBL/GenBank/DDBJ databases">
        <title>The Gram-positive Non-spore-bearing Anaerobic Bacilli of Human Feces.</title>
        <authorList>
            <person name="Eggerth A.H."/>
        </authorList>
    </citation>
    <scope>NUCLEOTIDE SEQUENCE [LARGE SCALE GENOMIC DNA]</scope>
    <source>
        <strain evidence="2 3">CBA3108</strain>
    </source>
</reference>
<proteinExistence type="predicted"/>
<dbReference type="InterPro" id="IPR003812">
    <property type="entry name" value="Fido"/>
</dbReference>
<evidence type="ECO:0000313" key="2">
    <source>
        <dbReference type="EMBL" id="WCC80447.1"/>
    </source>
</evidence>
<sequence>MTIFLTVEDLLSLAKDLGVGPVRDVGLLESAAARPRTSLWGSDAYPTLESKAAALLDSLVNNHALVDGNKRLGWLATVVFLDLNGWWVEAPDDDAYNLVIAVASGRADLDEAAASLRSWSVDSDCFGKPQSRTELDSRQDRHH</sequence>
<dbReference type="EMBL" id="CP115668">
    <property type="protein sequence ID" value="WCC80447.1"/>
    <property type="molecule type" value="Genomic_DNA"/>
</dbReference>
<dbReference type="Proteomes" id="UP001212097">
    <property type="component" value="Chromosome"/>
</dbReference>
<name>A0ABY7R1N9_9ACTN</name>
<dbReference type="PANTHER" id="PTHR39426:SF1">
    <property type="entry name" value="HOMOLOGY TO DEATH-ON-CURING PROTEIN OF PHAGE P1"/>
    <property type="match status" value="1"/>
</dbReference>
<dbReference type="Gene3D" id="1.20.120.1870">
    <property type="entry name" value="Fic/DOC protein, Fido domain"/>
    <property type="match status" value="1"/>
</dbReference>
<protein>
    <submittedName>
        <fullName evidence="2">Fic family protein</fullName>
    </submittedName>
</protein>
<dbReference type="PROSITE" id="PS51459">
    <property type="entry name" value="FIDO"/>
    <property type="match status" value="1"/>
</dbReference>
<accession>A0ABY7R1N9</accession>
<feature type="domain" description="Fido" evidence="1">
    <location>
        <begin position="5"/>
        <end position="118"/>
    </location>
</feature>
<organism evidence="2 3">
    <name type="scientific">Cutibacterium equinum</name>
    <dbReference type="NCBI Taxonomy" id="3016342"/>
    <lineage>
        <taxon>Bacteria</taxon>
        <taxon>Bacillati</taxon>
        <taxon>Actinomycetota</taxon>
        <taxon>Actinomycetes</taxon>
        <taxon>Propionibacteriales</taxon>
        <taxon>Propionibacteriaceae</taxon>
        <taxon>Cutibacterium</taxon>
    </lineage>
</organism>
<evidence type="ECO:0000313" key="3">
    <source>
        <dbReference type="Proteomes" id="UP001212097"/>
    </source>
</evidence>